<name>A0AA36DCC4_9BILA</name>
<evidence type="ECO:0000313" key="3">
    <source>
        <dbReference type="EMBL" id="CAJ0583659.1"/>
    </source>
</evidence>
<dbReference type="EMBL" id="CATQJA010002665">
    <property type="protein sequence ID" value="CAJ0583659.1"/>
    <property type="molecule type" value="Genomic_DNA"/>
</dbReference>
<dbReference type="GO" id="GO:0005737">
    <property type="term" value="C:cytoplasm"/>
    <property type="evidence" value="ECO:0007669"/>
    <property type="project" value="TreeGrafter"/>
</dbReference>
<dbReference type="InterPro" id="IPR039891">
    <property type="entry name" value="VWA8"/>
</dbReference>
<sequence length="1956" mass="219585">MKVPQHIGVMGDTQQHEKLYAKEKIVGSMNVPERLMVDGNNSVRGTSAPPREVIMDKLPDVVKRSSMQFELPEQLTLRISPFPDVIEPKTEDPNTAASNAIDDNPLKELKLMRRQLTRLSTRMYELEEEGEKRRTRETLHWLFSITGVVALLLLNCMRLYSLYSIALRKCSQAAGPSQGALKIGNVRVNVKSPKRAELVPIGFASKNASPDILRHLKWLLQKDILRQDVFLLGAPGLMRSHLVLQYLELINREYEYLSVTRDTTEADIKQRREILSGTAFYTDLCAVRAALEGRVLVIDGVERAERNVLPILNNLLENREMQLDDGRFLMKHDAFDKLLEKYSPEELKKMGVERVSEEFHVVALGLPVPRFPGHTLDPPLRSRFQCRNVPDVNFPTISALFKGIAASVDADRADSLISLAYGLNAQDQLSLPHFPIDNLLRAAGIWQRNPHFTSDEIFHMLYPVKTIMKENEQNVVADFTKKFDVANENARSHIEFEKVELAPAEADVAIAYGGKMVTFKAPRGHAEAFRETNYVTTSLQEKMVSELAVSHSVGDFGLLGPKGSGKTVVIEEFAKRFGYNTDTMVLHQDLNSRELLQRRRMLENGDTIWEDSQLVLAAKSGSLCVLDGIERVHASALAVLAPLVYFKHLDLPDGSRMVSKYEFEALMEKTKLSEEEIKARKIHPIHPSFRLALIGDSDPGEQPWLTGATMALVPWHTLHALPAEQQIALITQLVPNAHVGTVQRVVELVETLRESHDAGLRGVALSLSLRKLIHIIKRDALYGGELRSLIEGAALSRFLPSITKTAFTTALDKAGIRDTARSQTDYRKDIDSLKRTVQPGEETLIPSTLFYENPQHTEVLRNLARDFSLGSHLLLIGNQGVGKNKLADRFLQLIGRPRHYMQLHRDTTVESLTLQTTIEGGKLVHEDSALVKAVRNGHVLVVDEADKAPLHVIAILKSLLDSGTLVLGDGRRIQPAHFPEGDKTIPLHPEFKMIMLANRPGFPFLGNDLFGVLGDLFSVHSVDNPSRDSELQMLRLYGPEVPEDHLLKLVAAFSELRDMADSGILQYPYSTRELVNIVKHANAFPSDSLQSIVGNVFDFDKYNEEAVKSIEGVFQKHGIPLGVDNIKDRIFLSQRHNIPPMKTIGSWGVTDNVAPAVLETYKEDHKVQNRRLVKNLKSLRLEKEHMRAGQFSEQECMWQIPMLDVNLCSDALMMDDTLIVAAVNPLSLYIVDNLNADQNVFELDLVDYLKAGVKRDKFEPRIRLCRFGDSVLIHEETKNKLLVLDLSDKSISEMPMKPGLLQSLGNVFSGKDNYWRMIKGNKPLIFEKNGTQATILSLKDTIHFNLPHAVADIVHAADDRWLIHWTNGAPSSLLCMENGEVLIRPLSAALPEGLQIRYVAPIPKEENLMLAADGFYCLKSDGFPKTLAASSVFGSARSAKSEDEMMIDGRRPYFVKEAMGFLDNGRNCAVLEGGVFVNTRAKWETPEYALGREISPGAVGGFLEAVDPKMGFVQYVPVPIPKHHTFHQKWQHSISKTPFLVTPWTDSKLLTIDTNGGIRSYEISATTIGRSYAEWQKMLGDDDANMRMEFERSMEDFDLSKLDDPKMGKFDPDNAPHMGGNQWMGGTGGYNTAGLGGVGGPFRMDAGHDVHQMPEMAKQQVPEHILRKAREISKAEYAKKLKEIQMSEYDDDAYQKLWGRVQRESAHLRSIIEQLEAKKKERLWARHQTTGDLDDGKLIEGMTGEKNIYRRRVEKLPEPGTPQVNPKRLRLHFDVSGSMYRFNGYDSRLQKSLEAALMVMTALEGKEQKVKYDIYGHSGDGPAQVFVQDKFPKNNKERLDLLKQMLAHTQFCVSGDYTVEALDYSIRQLAKEEDVDERIVVLVSDANLDRYGIRPKDLVNVMGRDSSVNSFVILIGSLGEQAARLQKALPAGKAFVCKETSELPQIMQSIFASTLV</sequence>
<evidence type="ECO:0000313" key="4">
    <source>
        <dbReference type="Proteomes" id="UP001177023"/>
    </source>
</evidence>
<dbReference type="Gene3D" id="3.40.50.300">
    <property type="entry name" value="P-loop containing nucleotide triphosphate hydrolases"/>
    <property type="match status" value="3"/>
</dbReference>
<feature type="domain" description="VWFA" evidence="2">
    <location>
        <begin position="1768"/>
        <end position="1950"/>
    </location>
</feature>
<keyword evidence="1" id="KW-0812">Transmembrane</keyword>
<dbReference type="Proteomes" id="UP001177023">
    <property type="component" value="Unassembled WGS sequence"/>
</dbReference>
<dbReference type="SUPFAM" id="SSF53300">
    <property type="entry name" value="vWA-like"/>
    <property type="match status" value="1"/>
</dbReference>
<gene>
    <name evidence="3" type="ORF">MSPICULIGERA_LOCUS21730</name>
</gene>
<proteinExistence type="predicted"/>
<comment type="caution">
    <text evidence="3">The sequence shown here is derived from an EMBL/GenBank/DDBJ whole genome shotgun (WGS) entry which is preliminary data.</text>
</comment>
<evidence type="ECO:0000259" key="2">
    <source>
        <dbReference type="PROSITE" id="PS50234"/>
    </source>
</evidence>
<dbReference type="PANTHER" id="PTHR21610">
    <property type="entry name" value="VON WILLEBRAND FACTOR A DOMAIN-CONTAINING PROTEIN 8"/>
    <property type="match status" value="1"/>
</dbReference>
<accession>A0AA36DCC4</accession>
<dbReference type="InterPro" id="IPR036465">
    <property type="entry name" value="vWFA_dom_sf"/>
</dbReference>
<organism evidence="3 4">
    <name type="scientific">Mesorhabditis spiculigera</name>
    <dbReference type="NCBI Taxonomy" id="96644"/>
    <lineage>
        <taxon>Eukaryota</taxon>
        <taxon>Metazoa</taxon>
        <taxon>Ecdysozoa</taxon>
        <taxon>Nematoda</taxon>
        <taxon>Chromadorea</taxon>
        <taxon>Rhabditida</taxon>
        <taxon>Rhabditina</taxon>
        <taxon>Rhabditomorpha</taxon>
        <taxon>Rhabditoidea</taxon>
        <taxon>Rhabditidae</taxon>
        <taxon>Mesorhabditinae</taxon>
        <taxon>Mesorhabditis</taxon>
    </lineage>
</organism>
<dbReference type="SMART" id="SM00327">
    <property type="entry name" value="VWA"/>
    <property type="match status" value="1"/>
</dbReference>
<evidence type="ECO:0000256" key="1">
    <source>
        <dbReference type="SAM" id="Phobius"/>
    </source>
</evidence>
<reference evidence="3" key="1">
    <citation type="submission" date="2023-06" db="EMBL/GenBank/DDBJ databases">
        <authorList>
            <person name="Delattre M."/>
        </authorList>
    </citation>
    <scope>NUCLEOTIDE SEQUENCE</scope>
    <source>
        <strain evidence="3">AF72</strain>
    </source>
</reference>
<keyword evidence="4" id="KW-1185">Reference proteome</keyword>
<dbReference type="FunFam" id="3.40.50.300:FF:000587">
    <property type="entry name" value="von Willebrand factor A domain containing 8"/>
    <property type="match status" value="1"/>
</dbReference>
<keyword evidence="1" id="KW-0472">Membrane</keyword>
<dbReference type="InterPro" id="IPR002035">
    <property type="entry name" value="VWF_A"/>
</dbReference>
<feature type="transmembrane region" description="Helical" evidence="1">
    <location>
        <begin position="141"/>
        <end position="163"/>
    </location>
</feature>
<dbReference type="SMART" id="SM00382">
    <property type="entry name" value="AAA"/>
    <property type="match status" value="3"/>
</dbReference>
<dbReference type="Gene3D" id="3.40.50.410">
    <property type="entry name" value="von Willebrand factor, type A domain"/>
    <property type="match status" value="1"/>
</dbReference>
<dbReference type="PROSITE" id="PS50234">
    <property type="entry name" value="VWFA"/>
    <property type="match status" value="1"/>
</dbReference>
<protein>
    <recommendedName>
        <fullName evidence="2">VWFA domain-containing protein</fullName>
    </recommendedName>
</protein>
<dbReference type="Pfam" id="PF07728">
    <property type="entry name" value="AAA_5"/>
    <property type="match status" value="3"/>
</dbReference>
<dbReference type="SUPFAM" id="SSF52540">
    <property type="entry name" value="P-loop containing nucleoside triphosphate hydrolases"/>
    <property type="match status" value="3"/>
</dbReference>
<dbReference type="PANTHER" id="PTHR21610:SF9">
    <property type="entry name" value="VON WILLEBRAND FACTOR A DOMAIN-CONTAINING PROTEIN 8"/>
    <property type="match status" value="1"/>
</dbReference>
<dbReference type="InterPro" id="IPR027417">
    <property type="entry name" value="P-loop_NTPase"/>
</dbReference>
<dbReference type="GO" id="GO:0016887">
    <property type="term" value="F:ATP hydrolysis activity"/>
    <property type="evidence" value="ECO:0007669"/>
    <property type="project" value="InterPro"/>
</dbReference>
<keyword evidence="1" id="KW-1133">Transmembrane helix</keyword>
<dbReference type="GO" id="GO:0005524">
    <property type="term" value="F:ATP binding"/>
    <property type="evidence" value="ECO:0007669"/>
    <property type="project" value="InterPro"/>
</dbReference>
<feature type="non-terminal residue" evidence="3">
    <location>
        <position position="1"/>
    </location>
</feature>
<dbReference type="InterPro" id="IPR003593">
    <property type="entry name" value="AAA+_ATPase"/>
</dbReference>
<dbReference type="InterPro" id="IPR011704">
    <property type="entry name" value="ATPase_dyneun-rel_AAA"/>
</dbReference>